<dbReference type="PROSITE" id="PS50011">
    <property type="entry name" value="PROTEIN_KINASE_DOM"/>
    <property type="match status" value="1"/>
</dbReference>
<feature type="region of interest" description="Disordered" evidence="6">
    <location>
        <begin position="1"/>
        <end position="36"/>
    </location>
</feature>
<organism evidence="8 9">
    <name type="scientific">Peterkaempfera bronchialis</name>
    <dbReference type="NCBI Taxonomy" id="2126346"/>
    <lineage>
        <taxon>Bacteria</taxon>
        <taxon>Bacillati</taxon>
        <taxon>Actinomycetota</taxon>
        <taxon>Actinomycetes</taxon>
        <taxon>Kitasatosporales</taxon>
        <taxon>Streptomycetaceae</taxon>
        <taxon>Peterkaempfera</taxon>
    </lineage>
</organism>
<feature type="compositionally biased region" description="Low complexity" evidence="6">
    <location>
        <begin position="25"/>
        <end position="36"/>
    </location>
</feature>
<sequence length="491" mass="51418">MTAPHSEAGAGPAADGSEAEVWSMGKGTPRRTTGGWTPVEVARAAVAGTGGGDGGWGFAADALRCTVRPPGHRVRARGRRIHVRVGAGRDSARAAQVLAGVARIAAADPCAFTVTADCGEITLHPDDDAHYIRLVQALHGAAERLSGLGPDPGPGPEVELTPGPVLIGPRHRRADPGRGYVLTATVRHGPAGSVHLGRSTATGADVVVKQALGRSAREALRHEAELLRRLDGSGLTPRPLELVRQADRLLLVQERIPGRPLGAWVAARLTRDGAPDVPWEAARPMAAALVDLVERLHAHDLVLRGLTPENVMVRPDGGLRLVNLRPAAATGSVVRCAGTPGYLPPEDRRPRRGLRSARPGDLPAGSCLAQPTGDLFALGGLFFLLATGHDPLLPDGPGPRPAEDRLARWLALAARTGRTARRLAPAVLGLRRSDPGERMGLGEVRRLLCDGTPRPSSAAPPPAHHPAAPDRIPRDGSHAARHPHPTRAATP</sequence>
<feature type="region of interest" description="Disordered" evidence="6">
    <location>
        <begin position="340"/>
        <end position="365"/>
    </location>
</feature>
<keyword evidence="5" id="KW-0067">ATP-binding</keyword>
<dbReference type="GO" id="GO:0005524">
    <property type="term" value="F:ATP binding"/>
    <property type="evidence" value="ECO:0007669"/>
    <property type="project" value="UniProtKB-KW"/>
</dbReference>
<evidence type="ECO:0000256" key="4">
    <source>
        <dbReference type="ARBA" id="ARBA00022777"/>
    </source>
</evidence>
<proteinExistence type="predicted"/>
<feature type="compositionally biased region" description="Basic and acidic residues" evidence="6">
    <location>
        <begin position="467"/>
        <end position="478"/>
    </location>
</feature>
<dbReference type="OrthoDB" id="1492512at2"/>
<keyword evidence="9" id="KW-1185">Reference proteome</keyword>
<keyword evidence="2" id="KW-0808">Transferase</keyword>
<dbReference type="AlphaFoldDB" id="A0A345SUC2"/>
<evidence type="ECO:0000256" key="2">
    <source>
        <dbReference type="ARBA" id="ARBA00022679"/>
    </source>
</evidence>
<dbReference type="InterPro" id="IPR000719">
    <property type="entry name" value="Prot_kinase_dom"/>
</dbReference>
<evidence type="ECO:0000256" key="1">
    <source>
        <dbReference type="ARBA" id="ARBA00012513"/>
    </source>
</evidence>
<dbReference type="GO" id="GO:0004674">
    <property type="term" value="F:protein serine/threonine kinase activity"/>
    <property type="evidence" value="ECO:0007669"/>
    <property type="project" value="UniProtKB-EC"/>
</dbReference>
<dbReference type="EMBL" id="CP031264">
    <property type="protein sequence ID" value="AXI77327.1"/>
    <property type="molecule type" value="Genomic_DNA"/>
</dbReference>
<dbReference type="InterPro" id="IPR050660">
    <property type="entry name" value="NEK_Ser/Thr_kinase"/>
</dbReference>
<dbReference type="Pfam" id="PF00069">
    <property type="entry name" value="Pkinase"/>
    <property type="match status" value="1"/>
</dbReference>
<evidence type="ECO:0000256" key="3">
    <source>
        <dbReference type="ARBA" id="ARBA00022741"/>
    </source>
</evidence>
<dbReference type="Gene3D" id="1.10.510.10">
    <property type="entry name" value="Transferase(Phosphotransferase) domain 1"/>
    <property type="match status" value="1"/>
</dbReference>
<dbReference type="PANTHER" id="PTHR43671">
    <property type="entry name" value="SERINE/THREONINE-PROTEIN KINASE NEK"/>
    <property type="match status" value="1"/>
</dbReference>
<evidence type="ECO:0000313" key="9">
    <source>
        <dbReference type="Proteomes" id="UP000249340"/>
    </source>
</evidence>
<keyword evidence="3" id="KW-0547">Nucleotide-binding</keyword>
<evidence type="ECO:0000256" key="5">
    <source>
        <dbReference type="ARBA" id="ARBA00022840"/>
    </source>
</evidence>
<reference evidence="9" key="1">
    <citation type="submission" date="2018-07" db="EMBL/GenBank/DDBJ databases">
        <title>Streptacidiphilus bronchialis DSM 106435 chromosome.</title>
        <authorList>
            <person name="Batra D."/>
            <person name="Gulvik C.A."/>
        </authorList>
    </citation>
    <scope>NUCLEOTIDE SEQUENCE [LARGE SCALE GENOMIC DNA]</scope>
    <source>
        <strain evidence="9">DSM 106435</strain>
    </source>
</reference>
<accession>A0A345SUC2</accession>
<evidence type="ECO:0000313" key="8">
    <source>
        <dbReference type="EMBL" id="AXI77327.1"/>
    </source>
</evidence>
<protein>
    <recommendedName>
        <fullName evidence="1">non-specific serine/threonine protein kinase</fullName>
        <ecNumber evidence="1">2.7.11.1</ecNumber>
    </recommendedName>
</protein>
<dbReference type="InterPro" id="IPR011009">
    <property type="entry name" value="Kinase-like_dom_sf"/>
</dbReference>
<evidence type="ECO:0000259" key="7">
    <source>
        <dbReference type="PROSITE" id="PS50011"/>
    </source>
</evidence>
<name>A0A345SUC2_9ACTN</name>
<dbReference type="PANTHER" id="PTHR43671:SF13">
    <property type="entry name" value="SERINE_THREONINE-PROTEIN KINASE NEK2"/>
    <property type="match status" value="1"/>
</dbReference>
<dbReference type="EC" id="2.7.11.1" evidence="1"/>
<dbReference type="KEGG" id="stri:C7M71_007615"/>
<evidence type="ECO:0000256" key="6">
    <source>
        <dbReference type="SAM" id="MobiDB-lite"/>
    </source>
</evidence>
<dbReference type="Proteomes" id="UP000249340">
    <property type="component" value="Chromosome"/>
</dbReference>
<dbReference type="SMART" id="SM00220">
    <property type="entry name" value="S_TKc"/>
    <property type="match status" value="1"/>
</dbReference>
<dbReference type="SUPFAM" id="SSF56112">
    <property type="entry name" value="Protein kinase-like (PK-like)"/>
    <property type="match status" value="1"/>
</dbReference>
<keyword evidence="4" id="KW-0418">Kinase</keyword>
<feature type="region of interest" description="Disordered" evidence="6">
    <location>
        <begin position="448"/>
        <end position="491"/>
    </location>
</feature>
<feature type="domain" description="Protein kinase" evidence="7">
    <location>
        <begin position="180"/>
        <end position="468"/>
    </location>
</feature>
<gene>
    <name evidence="8" type="ORF">C7M71_007615</name>
</gene>